<evidence type="ECO:0000256" key="3">
    <source>
        <dbReference type="ARBA" id="ARBA00004370"/>
    </source>
</evidence>
<evidence type="ECO:0000256" key="16">
    <source>
        <dbReference type="SAM" id="MobiDB-lite"/>
    </source>
</evidence>
<keyword evidence="6" id="KW-0645">Protease</keyword>
<name>A0A976FLY8_BRELC</name>
<evidence type="ECO:0000256" key="15">
    <source>
        <dbReference type="RuleBase" id="RU003651"/>
    </source>
</evidence>
<protein>
    <recommendedName>
        <fullName evidence="17">AAA+ ATPase domain-containing protein</fullName>
    </recommendedName>
</protein>
<dbReference type="EMBL" id="SHOA02000002">
    <property type="protein sequence ID" value="TDH69233.1"/>
    <property type="molecule type" value="Genomic_DNA"/>
</dbReference>
<dbReference type="SMART" id="SM00382">
    <property type="entry name" value="AAA"/>
    <property type="match status" value="1"/>
</dbReference>
<keyword evidence="10" id="KW-0862">Zinc</keyword>
<keyword evidence="12" id="KW-0482">Metalloprotease</keyword>
<gene>
    <name evidence="18" type="ORF">CCR75_007795</name>
    <name evidence="19" type="ORF">CCR75_007798</name>
</gene>
<dbReference type="PANTHER" id="PTHR23076">
    <property type="entry name" value="METALLOPROTEASE M41 FTSH"/>
    <property type="match status" value="1"/>
</dbReference>
<dbReference type="GO" id="GO:0005524">
    <property type="term" value="F:ATP binding"/>
    <property type="evidence" value="ECO:0007669"/>
    <property type="project" value="UniProtKB-KW"/>
</dbReference>
<keyword evidence="9" id="KW-0378">Hydrolase</keyword>
<dbReference type="Pfam" id="PF01434">
    <property type="entry name" value="Peptidase_M41"/>
    <property type="match status" value="1"/>
</dbReference>
<dbReference type="KEGG" id="blac:94351523"/>
<dbReference type="RefSeq" id="XP_067818727.1">
    <property type="nucleotide sequence ID" value="XM_067965852.1"/>
</dbReference>
<dbReference type="FunFam" id="1.20.58.760:FF:000002">
    <property type="entry name" value="ATP-dependent zinc metalloprotease FtsH"/>
    <property type="match status" value="1"/>
</dbReference>
<keyword evidence="8 15" id="KW-0547">Nucleotide-binding</keyword>
<keyword evidence="20" id="KW-1185">Reference proteome</keyword>
<dbReference type="InterPro" id="IPR000642">
    <property type="entry name" value="Peptidase_M41"/>
</dbReference>
<dbReference type="FunFam" id="1.10.8.60:FF:000001">
    <property type="entry name" value="ATP-dependent zinc metalloprotease FtsH"/>
    <property type="match status" value="1"/>
</dbReference>
<evidence type="ECO:0000256" key="7">
    <source>
        <dbReference type="ARBA" id="ARBA00022723"/>
    </source>
</evidence>
<dbReference type="InterPro" id="IPR027417">
    <property type="entry name" value="P-loop_NTPase"/>
</dbReference>
<keyword evidence="14" id="KW-0472">Membrane</keyword>
<reference evidence="18 20" key="1">
    <citation type="journal article" date="2021" name="Genome Biol.">
        <title>AFLAP: assembly-free linkage analysis pipeline using k-mers from genome sequencing data.</title>
        <authorList>
            <person name="Fletcher K."/>
            <person name="Zhang L."/>
            <person name="Gil J."/>
            <person name="Han R."/>
            <person name="Cavanaugh K."/>
            <person name="Michelmore R."/>
        </authorList>
    </citation>
    <scope>NUCLEOTIDE SEQUENCE [LARGE SCALE GENOMIC DNA]</scope>
    <source>
        <strain evidence="18 20">SF5</strain>
    </source>
</reference>
<dbReference type="InterPro" id="IPR005936">
    <property type="entry name" value="FtsH"/>
</dbReference>
<comment type="subcellular location">
    <subcellularLocation>
        <location evidence="3">Membrane</location>
    </subcellularLocation>
    <subcellularLocation>
        <location evidence="2">Mitochondrion</location>
    </subcellularLocation>
</comment>
<comment type="caution">
    <text evidence="18">The sequence shown here is derived from an EMBL/GenBank/DDBJ whole genome shotgun (WGS) entry which is preliminary data.</text>
</comment>
<evidence type="ECO:0000313" key="18">
    <source>
        <dbReference type="EMBL" id="TDH69228.1"/>
    </source>
</evidence>
<organism evidence="18 20">
    <name type="scientific">Bremia lactucae</name>
    <name type="common">Lettuce downy mildew</name>
    <dbReference type="NCBI Taxonomy" id="4779"/>
    <lineage>
        <taxon>Eukaryota</taxon>
        <taxon>Sar</taxon>
        <taxon>Stramenopiles</taxon>
        <taxon>Oomycota</taxon>
        <taxon>Peronosporomycetes</taxon>
        <taxon>Peronosporales</taxon>
        <taxon>Peronosporaceae</taxon>
        <taxon>Bremia</taxon>
    </lineage>
</organism>
<proteinExistence type="inferred from homology"/>
<dbReference type="Gene3D" id="3.40.50.300">
    <property type="entry name" value="P-loop containing nucleotide triphosphate hydrolases"/>
    <property type="match status" value="1"/>
</dbReference>
<evidence type="ECO:0000313" key="19">
    <source>
        <dbReference type="EMBL" id="TDH69233.1"/>
    </source>
</evidence>
<dbReference type="EMBL" id="SHOA02000002">
    <property type="protein sequence ID" value="TDH69228.1"/>
    <property type="molecule type" value="Genomic_DNA"/>
</dbReference>
<dbReference type="GeneID" id="94351523"/>
<evidence type="ECO:0000256" key="8">
    <source>
        <dbReference type="ARBA" id="ARBA00022741"/>
    </source>
</evidence>
<dbReference type="SUPFAM" id="SSF140990">
    <property type="entry name" value="FtsH protease domain-like"/>
    <property type="match status" value="1"/>
</dbReference>
<dbReference type="GO" id="GO:0016887">
    <property type="term" value="F:ATP hydrolysis activity"/>
    <property type="evidence" value="ECO:0007669"/>
    <property type="project" value="InterPro"/>
</dbReference>
<evidence type="ECO:0000256" key="5">
    <source>
        <dbReference type="ARBA" id="ARBA00010550"/>
    </source>
</evidence>
<evidence type="ECO:0000256" key="10">
    <source>
        <dbReference type="ARBA" id="ARBA00022833"/>
    </source>
</evidence>
<dbReference type="GO" id="GO:0006508">
    <property type="term" value="P:proteolysis"/>
    <property type="evidence" value="ECO:0007669"/>
    <property type="project" value="UniProtKB-KW"/>
</dbReference>
<evidence type="ECO:0000256" key="6">
    <source>
        <dbReference type="ARBA" id="ARBA00022670"/>
    </source>
</evidence>
<dbReference type="OrthoDB" id="1413014at2759"/>
<accession>A0A976FLY8</accession>
<dbReference type="InterPro" id="IPR041569">
    <property type="entry name" value="AAA_lid_3"/>
</dbReference>
<dbReference type="NCBIfam" id="TIGR01241">
    <property type="entry name" value="FtsH_fam"/>
    <property type="match status" value="1"/>
</dbReference>
<dbReference type="Pfam" id="PF00004">
    <property type="entry name" value="AAA"/>
    <property type="match status" value="1"/>
</dbReference>
<evidence type="ECO:0000256" key="14">
    <source>
        <dbReference type="ARBA" id="ARBA00023136"/>
    </source>
</evidence>
<feature type="compositionally biased region" description="Polar residues" evidence="16">
    <location>
        <begin position="1"/>
        <end position="10"/>
    </location>
</feature>
<reference evidence="18" key="2">
    <citation type="submission" date="2021-07" db="EMBL/GenBank/DDBJ databases">
        <authorList>
            <person name="Fletcher K."/>
        </authorList>
    </citation>
    <scope>NUCLEOTIDE SEQUENCE</scope>
    <source>
        <strain evidence="18">SF5</strain>
    </source>
</reference>
<dbReference type="FunFam" id="3.40.50.300:FF:000175">
    <property type="entry name" value="ATP-dependent zinc metalloprotease FTSH 4"/>
    <property type="match status" value="1"/>
</dbReference>
<dbReference type="SUPFAM" id="SSF52540">
    <property type="entry name" value="P-loop containing nucleoside triphosphate hydrolases"/>
    <property type="match status" value="1"/>
</dbReference>
<dbReference type="HAMAP" id="MF_01458">
    <property type="entry name" value="FtsH"/>
    <property type="match status" value="1"/>
</dbReference>
<comment type="similarity">
    <text evidence="15">Belongs to the AAA ATPase family.</text>
</comment>
<evidence type="ECO:0000256" key="13">
    <source>
        <dbReference type="ARBA" id="ARBA00023128"/>
    </source>
</evidence>
<dbReference type="AlphaFoldDB" id="A0A976FLY8"/>
<evidence type="ECO:0000256" key="12">
    <source>
        <dbReference type="ARBA" id="ARBA00023049"/>
    </source>
</evidence>
<dbReference type="PANTHER" id="PTHR23076:SF97">
    <property type="entry name" value="ATP-DEPENDENT ZINC METALLOPROTEASE YME1L1"/>
    <property type="match status" value="1"/>
</dbReference>
<dbReference type="Pfam" id="PF17862">
    <property type="entry name" value="AAA_lid_3"/>
    <property type="match status" value="1"/>
</dbReference>
<evidence type="ECO:0000256" key="2">
    <source>
        <dbReference type="ARBA" id="ARBA00004173"/>
    </source>
</evidence>
<dbReference type="Pfam" id="PF21232">
    <property type="entry name" value="Yme1-like_N"/>
    <property type="match status" value="1"/>
</dbReference>
<dbReference type="Proteomes" id="UP000294530">
    <property type="component" value="Unassembled WGS sequence"/>
</dbReference>
<dbReference type="InterPro" id="IPR048438">
    <property type="entry name" value="Yme1-like_N"/>
</dbReference>
<evidence type="ECO:0000256" key="11">
    <source>
        <dbReference type="ARBA" id="ARBA00022840"/>
    </source>
</evidence>
<evidence type="ECO:0000259" key="17">
    <source>
        <dbReference type="SMART" id="SM00382"/>
    </source>
</evidence>
<comment type="similarity">
    <text evidence="5">In the N-terminal section; belongs to the AAA ATPase family.</text>
</comment>
<dbReference type="InterPro" id="IPR003959">
    <property type="entry name" value="ATPase_AAA_core"/>
</dbReference>
<sequence>MSFCSGQSNRIPLPRRLSPDRAKRKTPPPRALIVLLFTMLVSRQFLLRVSKSVNHPSVLSSHVVIRNPYLRPLPTTGLKRSLFNITHRGKLKQLKNLEQTANANPEDPYAQVRFLQELNRHNYPAIVVRRIEENRFALDESVQKEYIKALVKTGRLDTVDLSQLTQPIMTPQFGAVTASSPAVSHSFQGLSAQDPMYVSMVEGSFKSNMWKTLRTLGVAFLVVSALGAMLDEKVGKIGSSSKVLGPTGSDKRFSDVKGANEAKQELEEIVQFLRDPARFTRLGGNLPKGVLLTGPPGTGKTLLARAIAGEANVPFFYSSGSEFEEMYVGVGARRVRDLFESAKRKAPCIVFIDEIDAIGGTRKLKEQQAMKMTLNQLLVEMDGFDQNKGIIVIGATNFPDVLDNALIRPGRFDRHVTVDLPDVAGRKEILEYYASKLPLKDDVDLDVLARATPGMSGAELSNVVNEAALRASMKSADCVDMNAFEYAKDKILMGAERKSAVITPESAKLTAYHEGGHALVAINTPGAHPVYKATIMPRGQALGMVSQLPEGDQTSISRKQLLARLDVCMGGRVAEELTFGENEITGGASSDIQQATNVARTMVTKYGMSSDVGLVFHDLRGNDTSATTRKIIDDEVKKLCDASYERAKDILVSKHADLEKLAKALLEYETLSGAEIDKIIKDEPLDRKPME</sequence>
<dbReference type="GO" id="GO:0046872">
    <property type="term" value="F:metal ion binding"/>
    <property type="evidence" value="ECO:0007669"/>
    <property type="project" value="UniProtKB-KW"/>
</dbReference>
<evidence type="ECO:0000256" key="4">
    <source>
        <dbReference type="ARBA" id="ARBA00010044"/>
    </source>
</evidence>
<dbReference type="GO" id="GO:0004176">
    <property type="term" value="F:ATP-dependent peptidase activity"/>
    <property type="evidence" value="ECO:0007669"/>
    <property type="project" value="InterPro"/>
</dbReference>
<evidence type="ECO:0000313" key="20">
    <source>
        <dbReference type="Proteomes" id="UP000294530"/>
    </source>
</evidence>
<comment type="similarity">
    <text evidence="4">In the C-terminal section; belongs to the peptidase M41 family.</text>
</comment>
<dbReference type="InterPro" id="IPR003960">
    <property type="entry name" value="ATPase_AAA_CS"/>
</dbReference>
<dbReference type="GO" id="GO:0005739">
    <property type="term" value="C:mitochondrion"/>
    <property type="evidence" value="ECO:0007669"/>
    <property type="project" value="UniProtKB-SubCell"/>
</dbReference>
<keyword evidence="7" id="KW-0479">Metal-binding</keyword>
<keyword evidence="13" id="KW-0496">Mitochondrion</keyword>
<evidence type="ECO:0000256" key="9">
    <source>
        <dbReference type="ARBA" id="ARBA00022801"/>
    </source>
</evidence>
<dbReference type="InterPro" id="IPR037219">
    <property type="entry name" value="Peptidase_M41-like"/>
</dbReference>
<dbReference type="GO" id="GO:0004222">
    <property type="term" value="F:metalloendopeptidase activity"/>
    <property type="evidence" value="ECO:0007669"/>
    <property type="project" value="InterPro"/>
</dbReference>
<dbReference type="InterPro" id="IPR003593">
    <property type="entry name" value="AAA+_ATPase"/>
</dbReference>
<dbReference type="GO" id="GO:0016020">
    <property type="term" value="C:membrane"/>
    <property type="evidence" value="ECO:0007669"/>
    <property type="project" value="UniProtKB-SubCell"/>
</dbReference>
<feature type="domain" description="AAA+ ATPase" evidence="17">
    <location>
        <begin position="286"/>
        <end position="422"/>
    </location>
</feature>
<dbReference type="CDD" id="cd19501">
    <property type="entry name" value="RecA-like_FtsH"/>
    <property type="match status" value="1"/>
</dbReference>
<dbReference type="PROSITE" id="PS00674">
    <property type="entry name" value="AAA"/>
    <property type="match status" value="1"/>
</dbReference>
<dbReference type="Gene3D" id="1.20.58.760">
    <property type="entry name" value="Peptidase M41"/>
    <property type="match status" value="1"/>
</dbReference>
<dbReference type="Gene3D" id="1.10.8.60">
    <property type="match status" value="1"/>
</dbReference>
<evidence type="ECO:0000256" key="1">
    <source>
        <dbReference type="ARBA" id="ARBA00001947"/>
    </source>
</evidence>
<comment type="cofactor">
    <cofactor evidence="1">
        <name>Zn(2+)</name>
        <dbReference type="ChEBI" id="CHEBI:29105"/>
    </cofactor>
</comment>
<feature type="region of interest" description="Disordered" evidence="16">
    <location>
        <begin position="1"/>
        <end position="26"/>
    </location>
</feature>
<keyword evidence="11 15" id="KW-0067">ATP-binding</keyword>